<dbReference type="SUPFAM" id="SSF56935">
    <property type="entry name" value="Porins"/>
    <property type="match status" value="1"/>
</dbReference>
<comment type="similarity">
    <text evidence="8 9">Belongs to the TonB-dependent receptor family.</text>
</comment>
<dbReference type="NCBIfam" id="TIGR04056">
    <property type="entry name" value="OMP_RagA_SusC"/>
    <property type="match status" value="1"/>
</dbReference>
<dbReference type="InterPro" id="IPR012910">
    <property type="entry name" value="Plug_dom"/>
</dbReference>
<evidence type="ECO:0000256" key="4">
    <source>
        <dbReference type="ARBA" id="ARBA00022692"/>
    </source>
</evidence>
<comment type="caution">
    <text evidence="12">The sequence shown here is derived from an EMBL/GenBank/DDBJ whole genome shotgun (WGS) entry which is preliminary data.</text>
</comment>
<evidence type="ECO:0000259" key="10">
    <source>
        <dbReference type="Pfam" id="PF00593"/>
    </source>
</evidence>
<gene>
    <name evidence="12" type="ORF">ABS766_08935</name>
</gene>
<keyword evidence="6 8" id="KW-0472">Membrane</keyword>
<dbReference type="InterPro" id="IPR023997">
    <property type="entry name" value="TonB-dep_OMP_SusC/RagA_CS"/>
</dbReference>
<evidence type="ECO:0000256" key="9">
    <source>
        <dbReference type="RuleBase" id="RU003357"/>
    </source>
</evidence>
<keyword evidence="7 8" id="KW-0998">Cell outer membrane</keyword>
<feature type="domain" description="TonB-dependent receptor plug" evidence="11">
    <location>
        <begin position="110"/>
        <end position="213"/>
    </location>
</feature>
<dbReference type="Pfam" id="PF00593">
    <property type="entry name" value="TonB_dep_Rec_b-barrel"/>
    <property type="match status" value="1"/>
</dbReference>
<dbReference type="InterPro" id="IPR000531">
    <property type="entry name" value="Beta-barrel_TonB"/>
</dbReference>
<accession>A0ABW8YWB7</accession>
<evidence type="ECO:0000256" key="6">
    <source>
        <dbReference type="ARBA" id="ARBA00023136"/>
    </source>
</evidence>
<evidence type="ECO:0000256" key="1">
    <source>
        <dbReference type="ARBA" id="ARBA00004571"/>
    </source>
</evidence>
<evidence type="ECO:0000256" key="8">
    <source>
        <dbReference type="PROSITE-ProRule" id="PRU01360"/>
    </source>
</evidence>
<protein>
    <submittedName>
        <fullName evidence="12">TonB-dependent receptor</fullName>
    </submittedName>
</protein>
<dbReference type="Pfam" id="PF13715">
    <property type="entry name" value="CarbopepD_reg_2"/>
    <property type="match status" value="1"/>
</dbReference>
<comment type="subcellular location">
    <subcellularLocation>
        <location evidence="1 8">Cell outer membrane</location>
        <topology evidence="1 8">Multi-pass membrane protein</topology>
    </subcellularLocation>
</comment>
<sequence length="1007" mass="111255">MLLLNSGNAFAYFQEPVIVTGIIKDTSGETLPGVSILEKGTTNSAVSDLDGNFTIRVGSSESVLVFSYIGMTTIERKAGNGTPINVVMENSATSLEEVVVVGYGTQKRTKVIGAIDQVRDEDFKGRAVVNTTQALQGKSPSLTIQQTNSEPGAGLNINIRGISTLGNNSPLIVIDGIVGGDINALNPADIESVSVLKDAGSAAIYGSRASNGVVLITTKKGSKETPLTVQLNTLTGYNVPYYFTKPVHGYENAMLRNEAAFNSGESNAVFTADQIAAFKAKGDSEWFAEEIVQPALQQNHNITVSGGSANSTYLVSLGYLNQRSNFVGPSKGMERYNYRVNLTNEYGRFKLTSILTYSKQKITDHSSSTGTLMVDAFRVPLYYDQVDADGNYLTNDVLQQFNSLGILEKGGFRKYDNDDVFGSLNAEFKIADYLKFKTVFGGRVWNNSQFARVKEVRFLPQGIYGADRNTNDETRKSLDLNTQFLLQFDKVFADKHTVGALIGYSNENHSDRGIGIFKQFTDPDLGTPVSETVIAENSYNSNDSSSKNSLNSLFGRVSYDFDDKYFGEFSFRYDGSSKFRKEIRWGFFPSATLGYNIAREDFMQSYWNKVGNIKLRASYGVLGNQNVGNFQYQTTFFTFQNAYGFNNEGVSGTGYNFANQDLQWEKAATFNVGLDADFFNGALSLTADYFNKTTSDILIPPQVPGVFGTGLPDFNAGKVGSKGWEVTATYRHNGKLFNHSLTLTLGDARNEVLDFNNGQERLTSVEELQVILREGLPFNSYVGLKRDGYFNSWEEIQGAAVPEGISVSPGDNRYVDLNKDGVINDADKFIFGNPFPRYTFGATYNLGFKNFDLSIFIQGVGKRTMMIRGELVEPFHYNYGMTMYTHQLDFWTPQNPDAAYPRLANNGTQSNTNNFRRGSDMYLYNGAYARLKNIQLGYSLPKKLLESLDIAGLRMYVSGQNLLTVSKVKFVDPELSEFNNSMTPSGGNSGRAYPSLKYYGLGLDVMF</sequence>
<evidence type="ECO:0000256" key="3">
    <source>
        <dbReference type="ARBA" id="ARBA00022452"/>
    </source>
</evidence>
<dbReference type="RefSeq" id="WP_408084794.1">
    <property type="nucleotide sequence ID" value="NZ_JBELPZ010000007.1"/>
</dbReference>
<dbReference type="InterPro" id="IPR008969">
    <property type="entry name" value="CarboxyPept-like_regulatory"/>
</dbReference>
<dbReference type="PROSITE" id="PS52016">
    <property type="entry name" value="TONB_DEPENDENT_REC_3"/>
    <property type="match status" value="1"/>
</dbReference>
<keyword evidence="2 8" id="KW-0813">Transport</keyword>
<organism evidence="12 13">
    <name type="scientific">Flavobacterium rhizosphaerae</name>
    <dbReference type="NCBI Taxonomy" id="3163298"/>
    <lineage>
        <taxon>Bacteria</taxon>
        <taxon>Pseudomonadati</taxon>
        <taxon>Bacteroidota</taxon>
        <taxon>Flavobacteriia</taxon>
        <taxon>Flavobacteriales</taxon>
        <taxon>Flavobacteriaceae</taxon>
        <taxon>Flavobacterium</taxon>
    </lineage>
</organism>
<evidence type="ECO:0000256" key="5">
    <source>
        <dbReference type="ARBA" id="ARBA00023077"/>
    </source>
</evidence>
<keyword evidence="13" id="KW-1185">Reference proteome</keyword>
<dbReference type="Pfam" id="PF07715">
    <property type="entry name" value="Plug"/>
    <property type="match status" value="1"/>
</dbReference>
<keyword evidence="4 8" id="KW-0812">Transmembrane</keyword>
<dbReference type="NCBIfam" id="TIGR04057">
    <property type="entry name" value="SusC_RagA_signa"/>
    <property type="match status" value="1"/>
</dbReference>
<proteinExistence type="inferred from homology"/>
<dbReference type="InterPro" id="IPR039426">
    <property type="entry name" value="TonB-dep_rcpt-like"/>
</dbReference>
<keyword evidence="3 8" id="KW-1134">Transmembrane beta strand</keyword>
<dbReference type="SUPFAM" id="SSF49464">
    <property type="entry name" value="Carboxypeptidase regulatory domain-like"/>
    <property type="match status" value="1"/>
</dbReference>
<dbReference type="EMBL" id="JBELPZ010000007">
    <property type="protein sequence ID" value="MFL9844543.1"/>
    <property type="molecule type" value="Genomic_DNA"/>
</dbReference>
<evidence type="ECO:0000256" key="7">
    <source>
        <dbReference type="ARBA" id="ARBA00023237"/>
    </source>
</evidence>
<dbReference type="Gene3D" id="2.170.130.10">
    <property type="entry name" value="TonB-dependent receptor, plug domain"/>
    <property type="match status" value="1"/>
</dbReference>
<evidence type="ECO:0000259" key="11">
    <source>
        <dbReference type="Pfam" id="PF07715"/>
    </source>
</evidence>
<evidence type="ECO:0000313" key="13">
    <source>
        <dbReference type="Proteomes" id="UP001629156"/>
    </source>
</evidence>
<keyword evidence="5 9" id="KW-0798">TonB box</keyword>
<evidence type="ECO:0000256" key="2">
    <source>
        <dbReference type="ARBA" id="ARBA00022448"/>
    </source>
</evidence>
<dbReference type="Proteomes" id="UP001629156">
    <property type="component" value="Unassembled WGS sequence"/>
</dbReference>
<keyword evidence="12" id="KW-0675">Receptor</keyword>
<evidence type="ECO:0000313" key="12">
    <source>
        <dbReference type="EMBL" id="MFL9844543.1"/>
    </source>
</evidence>
<feature type="domain" description="TonB-dependent receptor-like beta-barrel" evidence="10">
    <location>
        <begin position="384"/>
        <end position="856"/>
    </location>
</feature>
<dbReference type="InterPro" id="IPR023996">
    <property type="entry name" value="TonB-dep_OMP_SusC/RagA"/>
</dbReference>
<dbReference type="Gene3D" id="2.40.170.20">
    <property type="entry name" value="TonB-dependent receptor, beta-barrel domain"/>
    <property type="match status" value="1"/>
</dbReference>
<reference evidence="12 13" key="1">
    <citation type="submission" date="2024-06" db="EMBL/GenBank/DDBJ databases">
        <authorList>
            <person name="Kaempfer P."/>
            <person name="Viver T."/>
        </authorList>
    </citation>
    <scope>NUCLEOTIDE SEQUENCE [LARGE SCALE GENOMIC DNA]</scope>
    <source>
        <strain evidence="12 13">ST-119</strain>
    </source>
</reference>
<name>A0ABW8YWB7_9FLAO</name>
<dbReference type="InterPro" id="IPR037066">
    <property type="entry name" value="Plug_dom_sf"/>
</dbReference>
<dbReference type="InterPro" id="IPR036942">
    <property type="entry name" value="Beta-barrel_TonB_sf"/>
</dbReference>